<feature type="transmembrane region" description="Helical" evidence="6">
    <location>
        <begin position="680"/>
        <end position="699"/>
    </location>
</feature>
<dbReference type="PANTHER" id="PTHR11654">
    <property type="entry name" value="OLIGOPEPTIDE TRANSPORTER-RELATED"/>
    <property type="match status" value="1"/>
</dbReference>
<protein>
    <submittedName>
        <fullName evidence="7">Uncharacterized protein</fullName>
    </submittedName>
</protein>
<dbReference type="SUPFAM" id="SSF103473">
    <property type="entry name" value="MFS general substrate transporter"/>
    <property type="match status" value="2"/>
</dbReference>
<feature type="transmembrane region" description="Helical" evidence="6">
    <location>
        <begin position="720"/>
        <end position="743"/>
    </location>
</feature>
<dbReference type="InterPro" id="IPR036259">
    <property type="entry name" value="MFS_trans_sf"/>
</dbReference>
<keyword evidence="5 6" id="KW-0472">Membrane</keyword>
<evidence type="ECO:0000313" key="7">
    <source>
        <dbReference type="EMBL" id="KAF3573008.1"/>
    </source>
</evidence>
<feature type="transmembrane region" description="Helical" evidence="6">
    <location>
        <begin position="407"/>
        <end position="430"/>
    </location>
</feature>
<evidence type="ECO:0000313" key="8">
    <source>
        <dbReference type="Proteomes" id="UP000712600"/>
    </source>
</evidence>
<feature type="transmembrane region" description="Helical" evidence="6">
    <location>
        <begin position="322"/>
        <end position="342"/>
    </location>
</feature>
<feature type="transmembrane region" description="Helical" evidence="6">
    <location>
        <begin position="594"/>
        <end position="617"/>
    </location>
</feature>
<evidence type="ECO:0000256" key="1">
    <source>
        <dbReference type="ARBA" id="ARBA00004141"/>
    </source>
</evidence>
<evidence type="ECO:0000256" key="3">
    <source>
        <dbReference type="ARBA" id="ARBA00022692"/>
    </source>
</evidence>
<dbReference type="InterPro" id="IPR000109">
    <property type="entry name" value="POT_fam"/>
</dbReference>
<feature type="transmembrane region" description="Helical" evidence="6">
    <location>
        <begin position="763"/>
        <end position="782"/>
    </location>
</feature>
<feature type="transmembrane region" description="Helical" evidence="6">
    <location>
        <begin position="553"/>
        <end position="574"/>
    </location>
</feature>
<comment type="similarity">
    <text evidence="2">Belongs to the major facilitator superfamily. Proton-dependent oligopeptide transporter (POT/PTR) (TC 2.A.17) family.</text>
</comment>
<evidence type="ECO:0000256" key="2">
    <source>
        <dbReference type="ARBA" id="ARBA00005982"/>
    </source>
</evidence>
<comment type="caution">
    <text evidence="7">The sequence shown here is derived from an EMBL/GenBank/DDBJ whole genome shotgun (WGS) entry which is preliminary data.</text>
</comment>
<feature type="transmembrane region" description="Helical" evidence="6">
    <location>
        <begin position="106"/>
        <end position="127"/>
    </location>
</feature>
<accession>A0A8S9RIP8</accession>
<feature type="transmembrane region" description="Helical" evidence="6">
    <location>
        <begin position="240"/>
        <end position="261"/>
    </location>
</feature>
<dbReference type="EMBL" id="QGKX02000095">
    <property type="protein sequence ID" value="KAF3573008.1"/>
    <property type="molecule type" value="Genomic_DNA"/>
</dbReference>
<keyword evidence="3 6" id="KW-0812">Transmembrane</keyword>
<evidence type="ECO:0000256" key="5">
    <source>
        <dbReference type="ARBA" id="ARBA00023136"/>
    </source>
</evidence>
<evidence type="ECO:0000256" key="6">
    <source>
        <dbReference type="SAM" id="Phobius"/>
    </source>
</evidence>
<gene>
    <name evidence="7" type="ORF">F2Q69_00061219</name>
</gene>
<comment type="subcellular location">
    <subcellularLocation>
        <location evidence="1">Membrane</location>
        <topology evidence="1">Multi-pass membrane protein</topology>
    </subcellularLocation>
</comment>
<feature type="transmembrane region" description="Helical" evidence="6">
    <location>
        <begin position="281"/>
        <end position="301"/>
    </location>
</feature>
<feature type="transmembrane region" description="Helical" evidence="6">
    <location>
        <begin position="450"/>
        <end position="469"/>
    </location>
</feature>
<dbReference type="Pfam" id="PF00854">
    <property type="entry name" value="PTR2"/>
    <property type="match status" value="2"/>
</dbReference>
<dbReference type="GO" id="GO:0016020">
    <property type="term" value="C:membrane"/>
    <property type="evidence" value="ECO:0007669"/>
    <property type="project" value="UniProtKB-SubCell"/>
</dbReference>
<dbReference type="Proteomes" id="UP000712600">
    <property type="component" value="Unassembled WGS sequence"/>
</dbReference>
<feature type="transmembrane region" description="Helical" evidence="6">
    <location>
        <begin position="638"/>
        <end position="655"/>
    </location>
</feature>
<dbReference type="Gene3D" id="1.20.1250.20">
    <property type="entry name" value="MFS general substrate transporter like domains"/>
    <property type="match status" value="3"/>
</dbReference>
<feature type="transmembrane region" description="Helical" evidence="6">
    <location>
        <begin position="133"/>
        <end position="153"/>
    </location>
</feature>
<proteinExistence type="inferred from homology"/>
<sequence length="794" mass="87789">MKKPEEEASLLEDYVSDSVDHRGSPAAKSSTGGWRSAWFIIGVEVAERFAYFGIACNLINYLTGPLGQSTAAAAVNGGHKPCVQAFGADQFDSGDPKEVISRGSFFNWWFLSLSAGISLSIIVVAYVQDNVSWAYGFGIPCLFMVMALVMFLLGRKSYRYPKGNREESSNAFARIGRVFFVAFKNRKLSLAGSGLGQGLLEDGPSEKHSARLEFLAKAMIAMEDGAEPCSGRDVEDAKALVRLIPIWITSVVSTIPYAQFMTFFTKQGVTVDRRILPGLEIPAASLLSFIGVSILISVPFYEHVFLPLARMITKKPFGITMLQRIGVGMVLSSFNMVLAALVETKRLNIARDHGLVDKPDVTVPMSIWWFAPQYLLLGMIDVFSLVGTQEFFYDQVPTELRSIGLSLSLSAMGLSSFLSGLLITVIDWATGRNGGENWFNTNLNRAHVDYFYLLLAAFTAIAFIAFLFISKLYPKGNREESSNAFARIGRVFFVAFKNRKLSLAGSGLGQGLLEDGPSEKHSGRLQFLAKAMIAREDGAEPCSGRDVEDAKALVRLIPIWITSVVSTIPYAQFMTFFTKQGVTVDRRILPGLEIPAASLLSFIGVSILISVPFYEYVFLPLARMITKKPFGITMLQRIGVGMVLSSFNMVLAALVETKRLNIAREHELVDKPEVTVPMSIWWFAPQYLLLGMIDVFSLVGTQEFFYDQVPTELRSIGLSLSLSAMGLSSFLSGLLITVIDWATGRNGGENWFNTNLNRAHVDYFYLLLAAFTAIAFIAFLFISKLYVYRRVDQV</sequence>
<dbReference type="AlphaFoldDB" id="A0A8S9RIP8"/>
<dbReference type="GO" id="GO:0022857">
    <property type="term" value="F:transmembrane transporter activity"/>
    <property type="evidence" value="ECO:0007669"/>
    <property type="project" value="InterPro"/>
</dbReference>
<keyword evidence="4 6" id="KW-1133">Transmembrane helix</keyword>
<evidence type="ECO:0000256" key="4">
    <source>
        <dbReference type="ARBA" id="ARBA00022989"/>
    </source>
</evidence>
<organism evidence="7 8">
    <name type="scientific">Brassica cretica</name>
    <name type="common">Mustard</name>
    <dbReference type="NCBI Taxonomy" id="69181"/>
    <lineage>
        <taxon>Eukaryota</taxon>
        <taxon>Viridiplantae</taxon>
        <taxon>Streptophyta</taxon>
        <taxon>Embryophyta</taxon>
        <taxon>Tracheophyta</taxon>
        <taxon>Spermatophyta</taxon>
        <taxon>Magnoliopsida</taxon>
        <taxon>eudicotyledons</taxon>
        <taxon>Gunneridae</taxon>
        <taxon>Pentapetalae</taxon>
        <taxon>rosids</taxon>
        <taxon>malvids</taxon>
        <taxon>Brassicales</taxon>
        <taxon>Brassicaceae</taxon>
        <taxon>Brassiceae</taxon>
        <taxon>Brassica</taxon>
    </lineage>
</organism>
<feature type="transmembrane region" description="Helical" evidence="6">
    <location>
        <begin position="367"/>
        <end position="386"/>
    </location>
</feature>
<reference evidence="7" key="1">
    <citation type="submission" date="2019-12" db="EMBL/GenBank/DDBJ databases">
        <title>Genome sequencing and annotation of Brassica cretica.</title>
        <authorList>
            <person name="Studholme D.J."/>
            <person name="Sarris P."/>
        </authorList>
    </citation>
    <scope>NUCLEOTIDE SEQUENCE</scope>
    <source>
        <strain evidence="7">PFS-109/04</strain>
        <tissue evidence="7">Leaf</tissue>
    </source>
</reference>
<name>A0A8S9RIP8_BRACR</name>